<gene>
    <name evidence="2" type="ORF">AMECASPLE_039381</name>
</gene>
<accession>A0ABV1A4T1</accession>
<evidence type="ECO:0000256" key="1">
    <source>
        <dbReference type="SAM" id="MobiDB-lite"/>
    </source>
</evidence>
<feature type="non-terminal residue" evidence="2">
    <location>
        <position position="1"/>
    </location>
</feature>
<dbReference type="EMBL" id="JAHRIP010083431">
    <property type="protein sequence ID" value="MEQ2313215.1"/>
    <property type="molecule type" value="Genomic_DNA"/>
</dbReference>
<evidence type="ECO:0000313" key="2">
    <source>
        <dbReference type="EMBL" id="MEQ2313215.1"/>
    </source>
</evidence>
<dbReference type="Proteomes" id="UP001469553">
    <property type="component" value="Unassembled WGS sequence"/>
</dbReference>
<organism evidence="2 3">
    <name type="scientific">Ameca splendens</name>
    <dbReference type="NCBI Taxonomy" id="208324"/>
    <lineage>
        <taxon>Eukaryota</taxon>
        <taxon>Metazoa</taxon>
        <taxon>Chordata</taxon>
        <taxon>Craniata</taxon>
        <taxon>Vertebrata</taxon>
        <taxon>Euteleostomi</taxon>
        <taxon>Actinopterygii</taxon>
        <taxon>Neopterygii</taxon>
        <taxon>Teleostei</taxon>
        <taxon>Neoteleostei</taxon>
        <taxon>Acanthomorphata</taxon>
        <taxon>Ovalentaria</taxon>
        <taxon>Atherinomorphae</taxon>
        <taxon>Cyprinodontiformes</taxon>
        <taxon>Goodeidae</taxon>
        <taxon>Ameca</taxon>
    </lineage>
</organism>
<protein>
    <submittedName>
        <fullName evidence="2">Uncharacterized protein</fullName>
    </submittedName>
</protein>
<name>A0ABV1A4T1_9TELE</name>
<evidence type="ECO:0000313" key="3">
    <source>
        <dbReference type="Proteomes" id="UP001469553"/>
    </source>
</evidence>
<sequence>EALLVGVVCRLHLYPILAGAFLRSCRTSILRLMLHGRVDHNSGFTSFTFGQKNRGTQLPAASASSNCPPAWLLSNFTGSTPSDPLDRCLRIVPQEPPPPPIDHLPGDHKPERLD</sequence>
<proteinExistence type="predicted"/>
<keyword evidence="3" id="KW-1185">Reference proteome</keyword>
<comment type="caution">
    <text evidence="2">The sequence shown here is derived from an EMBL/GenBank/DDBJ whole genome shotgun (WGS) entry which is preliminary data.</text>
</comment>
<reference evidence="2 3" key="1">
    <citation type="submission" date="2021-06" db="EMBL/GenBank/DDBJ databases">
        <authorList>
            <person name="Palmer J.M."/>
        </authorList>
    </citation>
    <scope>NUCLEOTIDE SEQUENCE [LARGE SCALE GENOMIC DNA]</scope>
    <source>
        <strain evidence="2 3">AS_MEX2019</strain>
        <tissue evidence="2">Muscle</tissue>
    </source>
</reference>
<feature type="region of interest" description="Disordered" evidence="1">
    <location>
        <begin position="84"/>
        <end position="114"/>
    </location>
</feature>
<feature type="compositionally biased region" description="Basic and acidic residues" evidence="1">
    <location>
        <begin position="104"/>
        <end position="114"/>
    </location>
</feature>